<comment type="caution">
    <text evidence="1">The sequence shown here is derived from an EMBL/GenBank/DDBJ whole genome shotgun (WGS) entry which is preliminary data.</text>
</comment>
<gene>
    <name evidence="1" type="ORF">H2O64_17060</name>
</gene>
<keyword evidence="2" id="KW-1185">Reference proteome</keyword>
<dbReference type="Proteomes" id="UP000619238">
    <property type="component" value="Unassembled WGS sequence"/>
</dbReference>
<protein>
    <submittedName>
        <fullName evidence="1">Pentapeptide repeat-containing protein</fullName>
    </submittedName>
</protein>
<organism evidence="1 2">
    <name type="scientific">Kordia aestuariivivens</name>
    <dbReference type="NCBI Taxonomy" id="2759037"/>
    <lineage>
        <taxon>Bacteria</taxon>
        <taxon>Pseudomonadati</taxon>
        <taxon>Bacteroidota</taxon>
        <taxon>Flavobacteriia</taxon>
        <taxon>Flavobacteriales</taxon>
        <taxon>Flavobacteriaceae</taxon>
        <taxon>Kordia</taxon>
    </lineage>
</organism>
<dbReference type="Gene3D" id="2.160.20.80">
    <property type="entry name" value="E3 ubiquitin-protein ligase SopA"/>
    <property type="match status" value="1"/>
</dbReference>
<dbReference type="RefSeq" id="WP_187563426.1">
    <property type="nucleotide sequence ID" value="NZ_JACGWS010000011.1"/>
</dbReference>
<proteinExistence type="predicted"/>
<reference evidence="1 2" key="1">
    <citation type="submission" date="2020-07" db="EMBL/GenBank/DDBJ databases">
        <title>Description of Kordia aestuariivivens sp. nov., isolated from a tidal flat.</title>
        <authorList>
            <person name="Park S."/>
            <person name="Yoon J.-H."/>
        </authorList>
    </citation>
    <scope>NUCLEOTIDE SEQUENCE [LARGE SCALE GENOMIC DNA]</scope>
    <source>
        <strain evidence="1 2">YSTF-M3</strain>
    </source>
</reference>
<sequence length="359" mass="42995">MITKETYDWVKKLLDPKITELSDDDYDKLVKDYFRKDKTDWYREVDDRKKWDIEKVEQFWFLIGKYVFPEGDKHQFYNFSEFIFPKLINAFSISTYVFLRDARHKNFWMDLSHKVIPFEISLKSAKFLDDLNFYNIEFAKDIDFKNVQFHGEFYTSLKCKFSGNVKFTNAVFYKNVFMPRIIKGNANFYQTNFHNLANFINTEFQSEVVFENAIFKKDAYFNGCKFNESVNFEGADFSQLTLFIDTEFEKKVSFSDAEFKGDTNFYRTLFSDTASFDNSIFLEAKKIYFLDLKGNPLNLSFKNTIFSKSILFRRIDFTNTTFLESDLTDVKFRECEWGENYRIVLQDEKDIGKEEKDKL</sequence>
<name>A0ABR7QD19_9FLAO</name>
<evidence type="ECO:0000313" key="2">
    <source>
        <dbReference type="Proteomes" id="UP000619238"/>
    </source>
</evidence>
<evidence type="ECO:0000313" key="1">
    <source>
        <dbReference type="EMBL" id="MBC8756388.1"/>
    </source>
</evidence>
<accession>A0ABR7QD19</accession>
<dbReference type="InterPro" id="IPR001646">
    <property type="entry name" value="5peptide_repeat"/>
</dbReference>
<dbReference type="Pfam" id="PF13576">
    <property type="entry name" value="Pentapeptide_3"/>
    <property type="match status" value="1"/>
</dbReference>
<dbReference type="EMBL" id="JACGWS010000011">
    <property type="protein sequence ID" value="MBC8756388.1"/>
    <property type="molecule type" value="Genomic_DNA"/>
</dbReference>